<dbReference type="InterPro" id="IPR007345">
    <property type="entry name" value="Polysacch_pyruvyl_Trfase"/>
</dbReference>
<keyword evidence="4" id="KW-1185">Reference proteome</keyword>
<name>A0A512RLJ7_9BACT</name>
<dbReference type="AlphaFoldDB" id="A0A512RLJ7"/>
<dbReference type="Proteomes" id="UP000321436">
    <property type="component" value="Unassembled WGS sequence"/>
</dbReference>
<keyword evidence="3" id="KW-0808">Transferase</keyword>
<protein>
    <submittedName>
        <fullName evidence="3">Polysaccharide pyruvyl transferase</fullName>
    </submittedName>
</protein>
<feature type="chain" id="PRO_5022216867" evidence="1">
    <location>
        <begin position="26"/>
        <end position="424"/>
    </location>
</feature>
<feature type="signal peptide" evidence="1">
    <location>
        <begin position="1"/>
        <end position="25"/>
    </location>
</feature>
<proteinExistence type="predicted"/>
<evidence type="ECO:0000259" key="2">
    <source>
        <dbReference type="Pfam" id="PF04230"/>
    </source>
</evidence>
<gene>
    <name evidence="3" type="ORF">CCY01nite_28340</name>
</gene>
<dbReference type="PROSITE" id="PS51257">
    <property type="entry name" value="PROKAR_LIPOPROTEIN"/>
    <property type="match status" value="1"/>
</dbReference>
<evidence type="ECO:0000313" key="3">
    <source>
        <dbReference type="EMBL" id="GEP96574.1"/>
    </source>
</evidence>
<sequence length="424" mass="47246">MYTRRHFLTQTPAMLALLAGLPSLASSCNSKKKTILLRSSWQTVNIGDIGHTPGVLALLEKHIPDADVILWPSSVDNGVKEMLQRRFPKVKIVEGKEAIDAAIAQSDFLMHGSGPSLTARKDVARWAATGKPYGIYGITFPGYYGEPSATAKAAFPTEVELLTKAQFAYFRDSISLQFAKDHGVKCPIMGFAPDGAFAVDLQNDAAAEAFMKEHGLEAGKFLCVIPRQRFTPYWEIPSKKRPLDEKKNARNQEMREHDNAPIREAIVEVVRQTPMKILICPEDETQVKLGKEILYDRLPEAVKAKVVWRDRYWLTDEAVSTYRRSAGMFGLEMHSPIMCIGNGIPAMVGRFHEQTSKGIMWRDIGLGEWLFDMDNEADIPKILPAALAMAKDPAAAKQLAKKGQQFVEDKQRETMGVLKSKLNA</sequence>
<comment type="caution">
    <text evidence="3">The sequence shown here is derived from an EMBL/GenBank/DDBJ whole genome shotgun (WGS) entry which is preliminary data.</text>
</comment>
<keyword evidence="1" id="KW-0732">Signal</keyword>
<evidence type="ECO:0000313" key="4">
    <source>
        <dbReference type="Proteomes" id="UP000321436"/>
    </source>
</evidence>
<organism evidence="3 4">
    <name type="scientific">Chitinophaga cymbidii</name>
    <dbReference type="NCBI Taxonomy" id="1096750"/>
    <lineage>
        <taxon>Bacteria</taxon>
        <taxon>Pseudomonadati</taxon>
        <taxon>Bacteroidota</taxon>
        <taxon>Chitinophagia</taxon>
        <taxon>Chitinophagales</taxon>
        <taxon>Chitinophagaceae</taxon>
        <taxon>Chitinophaga</taxon>
    </lineage>
</organism>
<accession>A0A512RLJ7</accession>
<dbReference type="OrthoDB" id="1437686at2"/>
<evidence type="ECO:0000256" key="1">
    <source>
        <dbReference type="SAM" id="SignalP"/>
    </source>
</evidence>
<feature type="domain" description="Polysaccharide pyruvyl transferase" evidence="2">
    <location>
        <begin position="45"/>
        <end position="347"/>
    </location>
</feature>
<dbReference type="RefSeq" id="WP_146862849.1">
    <property type="nucleotide sequence ID" value="NZ_BKAU01000002.1"/>
</dbReference>
<dbReference type="Pfam" id="PF04230">
    <property type="entry name" value="PS_pyruv_trans"/>
    <property type="match status" value="1"/>
</dbReference>
<dbReference type="EMBL" id="BKAU01000002">
    <property type="protein sequence ID" value="GEP96574.1"/>
    <property type="molecule type" value="Genomic_DNA"/>
</dbReference>
<reference evidence="3 4" key="1">
    <citation type="submission" date="2019-07" db="EMBL/GenBank/DDBJ databases">
        <title>Whole genome shotgun sequence of Chitinophaga cymbidii NBRC 109752.</title>
        <authorList>
            <person name="Hosoyama A."/>
            <person name="Uohara A."/>
            <person name="Ohji S."/>
            <person name="Ichikawa N."/>
        </authorList>
    </citation>
    <scope>NUCLEOTIDE SEQUENCE [LARGE SCALE GENOMIC DNA]</scope>
    <source>
        <strain evidence="3 4">NBRC 109752</strain>
    </source>
</reference>
<dbReference type="GO" id="GO:0016740">
    <property type="term" value="F:transferase activity"/>
    <property type="evidence" value="ECO:0007669"/>
    <property type="project" value="UniProtKB-KW"/>
</dbReference>